<gene>
    <name evidence="1" type="ORF">AO382_2283</name>
</gene>
<dbReference type="Proteomes" id="UP000078446">
    <property type="component" value="Unassembled WGS sequence"/>
</dbReference>
<comment type="caution">
    <text evidence="1">The sequence shown here is derived from an EMBL/GenBank/DDBJ whole genome shotgun (WGS) entry which is preliminary data.</text>
</comment>
<evidence type="ECO:0000313" key="2">
    <source>
        <dbReference type="Proteomes" id="UP000078446"/>
    </source>
</evidence>
<sequence>MYHFKMTCKPFFEFLFTFFKKGCMILTSHPKMGRLDGYIIA</sequence>
<proteinExistence type="predicted"/>
<name>A0A7Z0UW91_MORCA</name>
<organism evidence="1 2">
    <name type="scientific">Moraxella catarrhalis</name>
    <name type="common">Branhamella catarrhalis</name>
    <dbReference type="NCBI Taxonomy" id="480"/>
    <lineage>
        <taxon>Bacteria</taxon>
        <taxon>Pseudomonadati</taxon>
        <taxon>Pseudomonadota</taxon>
        <taxon>Gammaproteobacteria</taxon>
        <taxon>Moraxellales</taxon>
        <taxon>Moraxellaceae</taxon>
        <taxon>Moraxella</taxon>
    </lineage>
</organism>
<dbReference type="EMBL" id="LXHE01000026">
    <property type="protein sequence ID" value="OAU98772.1"/>
    <property type="molecule type" value="Genomic_DNA"/>
</dbReference>
<evidence type="ECO:0000313" key="1">
    <source>
        <dbReference type="EMBL" id="OAU98772.1"/>
    </source>
</evidence>
<reference evidence="1 2" key="1">
    <citation type="journal article" date="2016" name="Genome Biol. Evol.">
        <title>Comparative Genomic Analyses of the Moraxella catarrhalis Serosensitive and Seroresistant Lineages Demonstrate Their Independent Evolution.</title>
        <authorList>
            <person name="Earl J.P."/>
            <person name="de Vries S.P."/>
            <person name="Ahmed A."/>
            <person name="Powell E."/>
            <person name="Schultz M.P."/>
            <person name="Hermans P.W."/>
            <person name="Hill D.J."/>
            <person name="Zhou Z."/>
            <person name="Constantinidou C.I."/>
            <person name="Hu F.Z."/>
            <person name="Bootsma H.J."/>
            <person name="Ehrlich G.D."/>
        </authorList>
    </citation>
    <scope>NUCLEOTIDE SEQUENCE [LARGE SCALE GENOMIC DNA]</scope>
    <source>
        <strain evidence="1 2">Z7574</strain>
    </source>
</reference>
<protein>
    <submittedName>
        <fullName evidence="1">Uncharacterized protein</fullName>
    </submittedName>
</protein>
<accession>A0A7Z0UW91</accession>
<dbReference type="AlphaFoldDB" id="A0A7Z0UW91"/>